<dbReference type="Gene3D" id="3.40.33.10">
    <property type="entry name" value="CAP"/>
    <property type="match status" value="1"/>
</dbReference>
<accession>A0A7J6IX90</accession>
<dbReference type="EMBL" id="ANPB02000006">
    <property type="protein sequence ID" value="KAF4481517.1"/>
    <property type="molecule type" value="Genomic_DNA"/>
</dbReference>
<feature type="compositionally biased region" description="Low complexity" evidence="1">
    <location>
        <begin position="264"/>
        <end position="276"/>
    </location>
</feature>
<dbReference type="InParanoid" id="A0A7J6IX90"/>
<feature type="compositionally biased region" description="Pro residues" evidence="1">
    <location>
        <begin position="253"/>
        <end position="263"/>
    </location>
</feature>
<dbReference type="Pfam" id="PF00188">
    <property type="entry name" value="CAP"/>
    <property type="match status" value="1"/>
</dbReference>
<dbReference type="InterPro" id="IPR001283">
    <property type="entry name" value="CRISP-related"/>
</dbReference>
<dbReference type="CDD" id="cd05380">
    <property type="entry name" value="CAP_euk"/>
    <property type="match status" value="1"/>
</dbReference>
<dbReference type="GeneID" id="43605532"/>
<dbReference type="Proteomes" id="UP000011096">
    <property type="component" value="Unassembled WGS sequence"/>
</dbReference>
<sequence length="448" mass="47837">MCTFPSSPASPDTNVLSLLLLHHSQGDRFVQPLPFHSFGPGRLIVSSFDTVHSLKPTSSLLHQFSSRVLFFSAYHQEEKKTYGFVRPTYFQLPNNEDFPVVQPHSFTILPQGSLVARFRESPRHPRHQHQDTHPTIKMRSSIVLAASGAALVMGRAIDPRVLDPRAMETVWDVDYVTVTVTEGDIPVATPTPTPSNPAIYYEAPAASSSSSAPAVVEPSPAPAPIFSTVTVEPPQPTVAAPTSAPVVVEPETTPTPTPTPTPQPATSAPAAVSTPAATDDLQTACIDSHNVHRGNHSAPALSWDAEIAGYAAITAKTCVFEHDMTTGGGGYGQNLAMWGATGSESLGAAKAAQKAITEQWYNGELNLYTGYGQASPDMTDFLKWGHFTQMVWKDTTTVGCAVEYCAAGTLSSIGSWFTVCNYKKQGNVIGSFDTNVLPALGEATVNAN</sequence>
<dbReference type="OrthoDB" id="337038at2759"/>
<organism evidence="3 4">
    <name type="scientific">Colletotrichum fructicola (strain Nara gc5)</name>
    <name type="common">Anthracnose fungus</name>
    <name type="synonym">Colletotrichum gloeosporioides (strain Nara gc5)</name>
    <dbReference type="NCBI Taxonomy" id="1213859"/>
    <lineage>
        <taxon>Eukaryota</taxon>
        <taxon>Fungi</taxon>
        <taxon>Dikarya</taxon>
        <taxon>Ascomycota</taxon>
        <taxon>Pezizomycotina</taxon>
        <taxon>Sordariomycetes</taxon>
        <taxon>Hypocreomycetidae</taxon>
        <taxon>Glomerellales</taxon>
        <taxon>Glomerellaceae</taxon>
        <taxon>Colletotrichum</taxon>
        <taxon>Colletotrichum gloeosporioides species complex</taxon>
    </lineage>
</organism>
<dbReference type="InterPro" id="IPR035940">
    <property type="entry name" value="CAP_sf"/>
</dbReference>
<gene>
    <name evidence="3" type="ORF">CGGC5_v010492</name>
</gene>
<name>A0A7J6IX90_COLFN</name>
<dbReference type="PROSITE" id="PS01009">
    <property type="entry name" value="CRISP_1"/>
    <property type="match status" value="1"/>
</dbReference>
<feature type="region of interest" description="Disordered" evidence="1">
    <location>
        <begin position="235"/>
        <end position="276"/>
    </location>
</feature>
<evidence type="ECO:0000313" key="4">
    <source>
        <dbReference type="Proteomes" id="UP000011096"/>
    </source>
</evidence>
<dbReference type="InterPro" id="IPR014044">
    <property type="entry name" value="CAP_dom"/>
</dbReference>
<reference evidence="3 4" key="1">
    <citation type="submission" date="2012-08" db="EMBL/GenBank/DDBJ databases">
        <authorList>
            <person name="Gan P.H.P."/>
            <person name="Ikeda K."/>
            <person name="Irieda H."/>
            <person name="Narusaka M."/>
            <person name="O'Connell R.J."/>
            <person name="Narusaka Y."/>
            <person name="Takano Y."/>
            <person name="Kubo Y."/>
            <person name="Shirasu K."/>
        </authorList>
    </citation>
    <scope>NUCLEOTIDE SEQUENCE [LARGE SCALE GENOMIC DNA]</scope>
    <source>
        <strain evidence="3 4">Nara gc5</strain>
    </source>
</reference>
<dbReference type="PANTHER" id="PTHR10334">
    <property type="entry name" value="CYSTEINE-RICH SECRETORY PROTEIN-RELATED"/>
    <property type="match status" value="1"/>
</dbReference>
<dbReference type="AlphaFoldDB" id="A0A7J6IX90"/>
<dbReference type="RefSeq" id="XP_066008316.1">
    <property type="nucleotide sequence ID" value="XM_066152367.1"/>
</dbReference>
<proteinExistence type="predicted"/>
<dbReference type="GO" id="GO:0005576">
    <property type="term" value="C:extracellular region"/>
    <property type="evidence" value="ECO:0007669"/>
    <property type="project" value="InterPro"/>
</dbReference>
<dbReference type="SUPFAM" id="SSF55797">
    <property type="entry name" value="PR-1-like"/>
    <property type="match status" value="1"/>
</dbReference>
<dbReference type="PRINTS" id="PR00837">
    <property type="entry name" value="V5TPXLIKE"/>
</dbReference>
<dbReference type="InterPro" id="IPR018244">
    <property type="entry name" value="Allrgn_V5/Tpx1_CS"/>
</dbReference>
<reference evidence="3 4" key="2">
    <citation type="submission" date="2020-04" db="EMBL/GenBank/DDBJ databases">
        <title>Genome sequencing and assembly of multiple isolates from the Colletotrichum gloeosporioides species complex.</title>
        <authorList>
            <person name="Gan P."/>
            <person name="Shirasu K."/>
        </authorList>
    </citation>
    <scope>NUCLEOTIDE SEQUENCE [LARGE SCALE GENOMIC DNA]</scope>
    <source>
        <strain evidence="3 4">Nara gc5</strain>
    </source>
</reference>
<evidence type="ECO:0000256" key="1">
    <source>
        <dbReference type="SAM" id="MobiDB-lite"/>
    </source>
</evidence>
<feature type="domain" description="SCP" evidence="2">
    <location>
        <begin position="280"/>
        <end position="430"/>
    </location>
</feature>
<comment type="caution">
    <text evidence="3">The sequence shown here is derived from an EMBL/GenBank/DDBJ whole genome shotgun (WGS) entry which is preliminary data.</text>
</comment>
<keyword evidence="4" id="KW-1185">Reference proteome</keyword>
<feature type="compositionally biased region" description="Low complexity" evidence="1">
    <location>
        <begin position="237"/>
        <end position="252"/>
    </location>
</feature>
<evidence type="ECO:0000313" key="3">
    <source>
        <dbReference type="EMBL" id="KAF4481517.1"/>
    </source>
</evidence>
<evidence type="ECO:0000259" key="2">
    <source>
        <dbReference type="SMART" id="SM00198"/>
    </source>
</evidence>
<protein>
    <submittedName>
        <fullName evidence="3">Putative pathogenesis-related protein</fullName>
    </submittedName>
</protein>
<dbReference type="SMART" id="SM00198">
    <property type="entry name" value="SCP"/>
    <property type="match status" value="1"/>
</dbReference>